<dbReference type="InterPro" id="IPR029044">
    <property type="entry name" value="Nucleotide-diphossugar_trans"/>
</dbReference>
<organism evidence="1 2">
    <name type="scientific">Thalassobaculum fulvum</name>
    <dbReference type="NCBI Taxonomy" id="1633335"/>
    <lineage>
        <taxon>Bacteria</taxon>
        <taxon>Pseudomonadati</taxon>
        <taxon>Pseudomonadota</taxon>
        <taxon>Alphaproteobacteria</taxon>
        <taxon>Rhodospirillales</taxon>
        <taxon>Thalassobaculaceae</taxon>
        <taxon>Thalassobaculum</taxon>
    </lineage>
</organism>
<name>A0A918XRR5_9PROT</name>
<dbReference type="RefSeq" id="WP_189989540.1">
    <property type="nucleotide sequence ID" value="NZ_BMZS01000004.1"/>
</dbReference>
<dbReference type="PANTHER" id="PTHR43179">
    <property type="entry name" value="RHAMNOSYLTRANSFERASE WBBL"/>
    <property type="match status" value="1"/>
</dbReference>
<reference evidence="1" key="1">
    <citation type="journal article" date="2014" name="Int. J. Syst. Evol. Microbiol.">
        <title>Complete genome sequence of Corynebacterium casei LMG S-19264T (=DSM 44701T), isolated from a smear-ripened cheese.</title>
        <authorList>
            <consortium name="US DOE Joint Genome Institute (JGI-PGF)"/>
            <person name="Walter F."/>
            <person name="Albersmeier A."/>
            <person name="Kalinowski J."/>
            <person name="Ruckert C."/>
        </authorList>
    </citation>
    <scope>NUCLEOTIDE SEQUENCE</scope>
    <source>
        <strain evidence="1">KCTC 42651</strain>
    </source>
</reference>
<accession>A0A918XRR5</accession>
<dbReference type="Gene3D" id="3.90.550.10">
    <property type="entry name" value="Spore Coat Polysaccharide Biosynthesis Protein SpsA, Chain A"/>
    <property type="match status" value="1"/>
</dbReference>
<dbReference type="SUPFAM" id="SSF53448">
    <property type="entry name" value="Nucleotide-diphospho-sugar transferases"/>
    <property type="match status" value="1"/>
</dbReference>
<dbReference type="CDD" id="cd00761">
    <property type="entry name" value="Glyco_tranf_GTA_type"/>
    <property type="match status" value="1"/>
</dbReference>
<reference evidence="1" key="2">
    <citation type="submission" date="2020-09" db="EMBL/GenBank/DDBJ databases">
        <authorList>
            <person name="Sun Q."/>
            <person name="Kim S."/>
        </authorList>
    </citation>
    <scope>NUCLEOTIDE SEQUENCE</scope>
    <source>
        <strain evidence="1">KCTC 42651</strain>
    </source>
</reference>
<dbReference type="AlphaFoldDB" id="A0A918XRR5"/>
<dbReference type="Proteomes" id="UP000630353">
    <property type="component" value="Unassembled WGS sequence"/>
</dbReference>
<evidence type="ECO:0008006" key="3">
    <source>
        <dbReference type="Google" id="ProtNLM"/>
    </source>
</evidence>
<keyword evidence="2" id="KW-1185">Reference proteome</keyword>
<protein>
    <recommendedName>
        <fullName evidence="3">Glycosyltransferase, GT2 family</fullName>
    </recommendedName>
</protein>
<dbReference type="EMBL" id="BMZS01000004">
    <property type="protein sequence ID" value="GHD50029.1"/>
    <property type="molecule type" value="Genomic_DNA"/>
</dbReference>
<sequence length="732" mass="78559">MIFAVADDVVLAWFADLPAATRVSQVALRVDDRPLPAPYVLFGAGRIEAPGSGVALLMRRPAGGQELTVADAAGTPHRAALGDERPIDELVPRLVPGARAALLRHLLETVPAHLRRNGPALSAACRNVLDAVEAVRVGTRAAIALGDGHTLLRLTARDLPALGAAHRVGPDGVRREPGPIDGAESGQYWILQAVGTGPEGADRLVGFAGAAIWQLRLDEQRPRPSDVLFRYLEGMKPEAGSRFVQALERWATASAGASASASALIEDCRVLFGGGSRGPDGQPVKMFRYGIDGVVPVPGGGVLVRGWLVDPTGRVDRIEAVDATGRRIALPTLWPVVNAEASGRWRDAGLPVPERAGFVAYAEGGADGPWSVDVVLKSGARLEATAPAADPDPRRARDWILVSLPASAEIDGAITQAVAPAVERLHAAHMARYPTAARVRAQVRVGRPVAEPRASVIVPLYRNLNFIGFQQAAFARDPQLADVEVIYVLDSPEQAEFLEGRLRGEQLIYGRPTTMVVHVANLGFAAAVNTGARVARGRDLVLLNSDVVPDAPGWLDPLLAALERPGIGASGAQLLYFDDSLQFAGLYFDRSSDGCWFNRHIAKGFPRSHPDANRAREVPALTGACLAVRRSVYDRLGGFDENFVIGDFEDSDFSLRLREAGLGCWYEPAAALYHVERQSIERHDAHGKSVATMVNRWRQQRLWGAAIETLMADAEARWGVPASLIPEIERLA</sequence>
<proteinExistence type="predicted"/>
<comment type="caution">
    <text evidence="1">The sequence shown here is derived from an EMBL/GenBank/DDBJ whole genome shotgun (WGS) entry which is preliminary data.</text>
</comment>
<dbReference type="PANTHER" id="PTHR43179:SF7">
    <property type="entry name" value="RHAMNOSYLTRANSFERASE WBBL"/>
    <property type="match status" value="1"/>
</dbReference>
<evidence type="ECO:0000313" key="1">
    <source>
        <dbReference type="EMBL" id="GHD50029.1"/>
    </source>
</evidence>
<gene>
    <name evidence="1" type="ORF">GCM10017083_23220</name>
</gene>
<evidence type="ECO:0000313" key="2">
    <source>
        <dbReference type="Proteomes" id="UP000630353"/>
    </source>
</evidence>
<dbReference type="Pfam" id="PF13641">
    <property type="entry name" value="Glyco_tranf_2_3"/>
    <property type="match status" value="1"/>
</dbReference>